<comment type="caution">
    <text evidence="2">The sequence shown here is derived from an EMBL/GenBank/DDBJ whole genome shotgun (WGS) entry which is preliminary data.</text>
</comment>
<evidence type="ECO:0000313" key="1">
    <source>
        <dbReference type="EMBL" id="CAI3984946.1"/>
    </source>
</evidence>
<accession>A0A9P1G9H6</accession>
<evidence type="ECO:0000313" key="2">
    <source>
        <dbReference type="EMBL" id="CAI4002620.1"/>
    </source>
</evidence>
<dbReference type="EMBL" id="CAMXCT030000937">
    <property type="protein sequence ID" value="CAL4772258.1"/>
    <property type="molecule type" value="Genomic_DNA"/>
</dbReference>
<dbReference type="EMBL" id="CAMXCT010003130">
    <property type="protein sequence ID" value="CAI4002620.1"/>
    <property type="molecule type" value="Genomic_DNA"/>
</dbReference>
<proteinExistence type="predicted"/>
<dbReference type="EMBL" id="CAMXCT020000937">
    <property type="protein sequence ID" value="CAL1138321.1"/>
    <property type="molecule type" value="Genomic_DNA"/>
</dbReference>
<dbReference type="EMBL" id="CAMXCT030003130">
    <property type="protein sequence ID" value="CAL4789932.1"/>
    <property type="molecule type" value="Genomic_DNA"/>
</dbReference>
<dbReference type="EMBL" id="CAMXCT010000937">
    <property type="protein sequence ID" value="CAI3984946.1"/>
    <property type="molecule type" value="Genomic_DNA"/>
</dbReference>
<reference evidence="2" key="1">
    <citation type="submission" date="2022-10" db="EMBL/GenBank/DDBJ databases">
        <authorList>
            <person name="Chen Y."/>
            <person name="Dougan E. K."/>
            <person name="Chan C."/>
            <person name="Rhodes N."/>
            <person name="Thang M."/>
        </authorList>
    </citation>
    <scope>NUCLEOTIDE SEQUENCE</scope>
</reference>
<name>A0A9P1G9H6_9DINO</name>
<evidence type="ECO:0000313" key="3">
    <source>
        <dbReference type="EMBL" id="CAL4772258.1"/>
    </source>
</evidence>
<keyword evidence="4" id="KW-1185">Reference proteome</keyword>
<evidence type="ECO:0000313" key="4">
    <source>
        <dbReference type="Proteomes" id="UP001152797"/>
    </source>
</evidence>
<dbReference type="AlphaFoldDB" id="A0A9P1G9H6"/>
<dbReference type="Proteomes" id="UP001152797">
    <property type="component" value="Unassembled WGS sequence"/>
</dbReference>
<protein>
    <submittedName>
        <fullName evidence="2">Uncharacterized protein</fullName>
    </submittedName>
</protein>
<sequence length="158" mass="18439">MDELQVLLVADEASLEVVEEAARDIMASYPQPPTDISEEEHLRELQGLVLEFGDWKLCDSRDRQHMLISRFRLRLLNLGCNEKTCKEVSLPYLENELENLESRGHSFRFVSNLRCILRDLKAWRLLCEGRPSTEMDDDTFWRKMSFEPLSPSDCFGAR</sequence>
<organism evidence="2">
    <name type="scientific">Cladocopium goreaui</name>
    <dbReference type="NCBI Taxonomy" id="2562237"/>
    <lineage>
        <taxon>Eukaryota</taxon>
        <taxon>Sar</taxon>
        <taxon>Alveolata</taxon>
        <taxon>Dinophyceae</taxon>
        <taxon>Suessiales</taxon>
        <taxon>Symbiodiniaceae</taxon>
        <taxon>Cladocopium</taxon>
    </lineage>
</organism>
<gene>
    <name evidence="1" type="ORF">C1SCF055_LOCUS12438</name>
    <name evidence="2" type="ORF">C1SCF055_LOCUS28563</name>
</gene>
<reference evidence="3 4" key="2">
    <citation type="submission" date="2024-05" db="EMBL/GenBank/DDBJ databases">
        <authorList>
            <person name="Chen Y."/>
            <person name="Shah S."/>
            <person name="Dougan E. K."/>
            <person name="Thang M."/>
            <person name="Chan C."/>
        </authorList>
    </citation>
    <scope>NUCLEOTIDE SEQUENCE [LARGE SCALE GENOMIC DNA]</scope>
</reference>
<dbReference type="EMBL" id="CAMXCT020003130">
    <property type="protein sequence ID" value="CAL1155995.1"/>
    <property type="molecule type" value="Genomic_DNA"/>
</dbReference>